<dbReference type="InterPro" id="IPR051227">
    <property type="entry name" value="CS_glycosyltransferase"/>
</dbReference>
<evidence type="ECO:0000313" key="12">
    <source>
        <dbReference type="Ensembl" id="ENSEBUP00000021943.1"/>
    </source>
</evidence>
<evidence type="ECO:0000256" key="7">
    <source>
        <dbReference type="ARBA" id="ARBA00023034"/>
    </source>
</evidence>
<evidence type="ECO:0000256" key="11">
    <source>
        <dbReference type="SAM" id="MobiDB-lite"/>
    </source>
</evidence>
<dbReference type="Ensembl" id="ENSEBUT00000022519.1">
    <property type="protein sequence ID" value="ENSEBUP00000021943.1"/>
    <property type="gene ID" value="ENSEBUG00000013542.1"/>
</dbReference>
<keyword evidence="10" id="KW-0175">Coiled coil</keyword>
<feature type="compositionally biased region" description="Basic and acidic residues" evidence="11">
    <location>
        <begin position="182"/>
        <end position="200"/>
    </location>
</feature>
<organism evidence="12 13">
    <name type="scientific">Eptatretus burgeri</name>
    <name type="common">Inshore hagfish</name>
    <dbReference type="NCBI Taxonomy" id="7764"/>
    <lineage>
        <taxon>Eukaryota</taxon>
        <taxon>Metazoa</taxon>
        <taxon>Chordata</taxon>
        <taxon>Craniata</taxon>
        <taxon>Vertebrata</taxon>
        <taxon>Cyclostomata</taxon>
        <taxon>Myxini</taxon>
        <taxon>Myxiniformes</taxon>
        <taxon>Myxinidae</taxon>
        <taxon>Eptatretinae</taxon>
        <taxon>Eptatretus</taxon>
    </lineage>
</organism>
<reference evidence="12" key="2">
    <citation type="submission" date="2025-09" db="UniProtKB">
        <authorList>
            <consortium name="Ensembl"/>
        </authorList>
    </citation>
    <scope>IDENTIFICATION</scope>
</reference>
<dbReference type="GO" id="GO:0047238">
    <property type="term" value="F:glucuronosyl-N-acetylgalactosaminyl-proteoglycan 4-beta-N-acetylgalactosaminyltransferase activity"/>
    <property type="evidence" value="ECO:0007669"/>
    <property type="project" value="TreeGrafter"/>
</dbReference>
<reference evidence="12" key="1">
    <citation type="submission" date="2025-08" db="UniProtKB">
        <authorList>
            <consortium name="Ensembl"/>
        </authorList>
    </citation>
    <scope>IDENTIFICATION</scope>
</reference>
<protein>
    <recommendedName>
        <fullName evidence="9">Hexosyltransferase</fullName>
        <ecNumber evidence="9">2.4.1.-</ecNumber>
    </recommendedName>
</protein>
<keyword evidence="13" id="KW-1185">Reference proteome</keyword>
<evidence type="ECO:0000313" key="13">
    <source>
        <dbReference type="Proteomes" id="UP000694388"/>
    </source>
</evidence>
<keyword evidence="3 9" id="KW-0808">Transferase</keyword>
<evidence type="ECO:0000256" key="3">
    <source>
        <dbReference type="ARBA" id="ARBA00022679"/>
    </source>
</evidence>
<evidence type="ECO:0000256" key="2">
    <source>
        <dbReference type="ARBA" id="ARBA00009239"/>
    </source>
</evidence>
<dbReference type="GeneTree" id="ENSGT01050000244857"/>
<dbReference type="AlphaFoldDB" id="A0A8C4QXT8"/>
<keyword evidence="4" id="KW-0812">Transmembrane</keyword>
<dbReference type="PANTHER" id="PTHR12369:SF13">
    <property type="entry name" value="HEXOSYLTRANSFERASE"/>
    <property type="match status" value="1"/>
</dbReference>
<evidence type="ECO:0000256" key="5">
    <source>
        <dbReference type="ARBA" id="ARBA00022968"/>
    </source>
</evidence>
<evidence type="ECO:0000256" key="8">
    <source>
        <dbReference type="ARBA" id="ARBA00023136"/>
    </source>
</evidence>
<dbReference type="EC" id="2.4.1.-" evidence="9"/>
<keyword evidence="5 9" id="KW-0735">Signal-anchor</keyword>
<dbReference type="GO" id="GO:0032580">
    <property type="term" value="C:Golgi cisterna membrane"/>
    <property type="evidence" value="ECO:0007669"/>
    <property type="project" value="UniProtKB-SubCell"/>
</dbReference>
<comment type="similarity">
    <text evidence="2 9">Belongs to the chondroitin N-acetylgalactosaminyltransferase family.</text>
</comment>
<name>A0A8C4QXT8_EPTBU</name>
<feature type="region of interest" description="Disordered" evidence="11">
    <location>
        <begin position="57"/>
        <end position="92"/>
    </location>
</feature>
<feature type="compositionally biased region" description="Basic and acidic residues" evidence="11">
    <location>
        <begin position="81"/>
        <end position="90"/>
    </location>
</feature>
<evidence type="ECO:0000256" key="9">
    <source>
        <dbReference type="RuleBase" id="RU364016"/>
    </source>
</evidence>
<dbReference type="Gene3D" id="3.90.550.50">
    <property type="match status" value="1"/>
</dbReference>
<evidence type="ECO:0000256" key="6">
    <source>
        <dbReference type="ARBA" id="ARBA00022989"/>
    </source>
</evidence>
<keyword evidence="8" id="KW-0472">Membrane</keyword>
<evidence type="ECO:0000256" key="1">
    <source>
        <dbReference type="ARBA" id="ARBA00004447"/>
    </source>
</evidence>
<dbReference type="PANTHER" id="PTHR12369">
    <property type="entry name" value="CHONDROITIN SYNTHASE"/>
    <property type="match status" value="1"/>
</dbReference>
<accession>A0A8C4QXT8</accession>
<comment type="subcellular location">
    <subcellularLocation>
        <location evidence="1 9">Golgi apparatus</location>
        <location evidence="1 9">Golgi stack membrane</location>
        <topology evidence="1 9">Single-pass type II membrane protein</topology>
    </subcellularLocation>
</comment>
<proteinExistence type="inferred from homology"/>
<evidence type="ECO:0000256" key="4">
    <source>
        <dbReference type="ARBA" id="ARBA00022692"/>
    </source>
</evidence>
<dbReference type="OMA" id="YLNRVRM"/>
<keyword evidence="7 9" id="KW-0333">Golgi apparatus</keyword>
<dbReference type="Proteomes" id="UP000694388">
    <property type="component" value="Unplaced"/>
</dbReference>
<dbReference type="Pfam" id="PF05679">
    <property type="entry name" value="CHGN"/>
    <property type="match status" value="1"/>
</dbReference>
<evidence type="ECO:0000256" key="10">
    <source>
        <dbReference type="SAM" id="Coils"/>
    </source>
</evidence>
<keyword evidence="6" id="KW-1133">Transmembrane helix</keyword>
<feature type="region of interest" description="Disordered" evidence="11">
    <location>
        <begin position="173"/>
        <end position="200"/>
    </location>
</feature>
<feature type="coiled-coil region" evidence="10">
    <location>
        <begin position="455"/>
        <end position="482"/>
    </location>
</feature>
<dbReference type="InterPro" id="IPR008428">
    <property type="entry name" value="Chond_GalNAc"/>
</dbReference>
<sequence>MVGGLRFKGGGVCVFLVKVEVGESRDFSFLQSILINLVARVLNTIQIDINLTKGKMIPENGKTDEEEEEEESRWRSRCQKRTGEDSDRKATCPSAASRLGDRLVVLPDVGKQCGVLAMRLRAVLTLCRPLAPVLVGISLGFTLSLLGLSWVDEACGGIGADSDLDGFLEPVVDRPSTTESVGKAESDRPGRGGHDRDEYQPRIVPYRRPVEKSRSGKVFRPRYISSELGLRDQLLVSVLSSRSSVGSLAVAMNRTVGHHFAKVLFFTDSHGAKFPGGMTLVTQVDERPIWKMFQALHYIHEHHAAEYDWFYFVQDDAYIQADRIKALVDHLSIDELVYMGCPEEFIGGSGGEAGKGRYCHAGYGFLLSRKAPRAAQPYLKDCRDSIVGTRGDEWFGRCLVDSLRLSCSDRYQEQRYRYFELDGKMDLEKEERVEFLNAYAVHPVEEPVLMYLLHKRFTQNELDRTYEEIAQLQMEIKNVSVETPEGENVVTWPVGINPPFKARTRFEVIPWQHFTEDYMFSCVDGRPMCELHGVDRADVSDILETVLERFNRWYQPHLHFRLLALSSGYRRFDPTRGMEYMLDLSLEMSTQRGNKRVLSKRVQLLRPLNTVEIVPMPYVTEGTRLHVLLPLTVHDRVHFPQFFQSFAANALDTHENLLLTLLFIYDPFDAQKVSQDDIFAEVKELIGEYQQRYEDVKFPWISVKTDVPSQIKLMDIISKKNPLETLFLVTSVASELSVEFLNRCRMNAIANWQVFFPIHFQEFDPELLQPDRQAHVATDLSREAGHFDRAAFDEACFYNSDYMAARTRMAQVLANSQSDVGDEDIFDLFVHHSSLHLFRAAEPALRHRHRHRACNPRLSEDVYHRCLQNNLQGLASHAQLATLLLQNEQNGT</sequence>